<dbReference type="SUPFAM" id="SSF46689">
    <property type="entry name" value="Homeodomain-like"/>
    <property type="match status" value="1"/>
</dbReference>
<dbReference type="InterPro" id="IPR009057">
    <property type="entry name" value="Homeodomain-like_sf"/>
</dbReference>
<evidence type="ECO:0000256" key="2">
    <source>
        <dbReference type="ARBA" id="ARBA00023125"/>
    </source>
</evidence>
<dbReference type="Gene3D" id="1.10.357.10">
    <property type="entry name" value="Tetracycline Repressor, domain 2"/>
    <property type="match status" value="1"/>
</dbReference>
<dbReference type="PANTHER" id="PTHR30055:SF234">
    <property type="entry name" value="HTH-TYPE TRANSCRIPTIONAL REGULATOR BETI"/>
    <property type="match status" value="1"/>
</dbReference>
<dbReference type="SUPFAM" id="SSF48498">
    <property type="entry name" value="Tetracyclin repressor-like, C-terminal domain"/>
    <property type="match status" value="1"/>
</dbReference>
<dbReference type="InterPro" id="IPR050109">
    <property type="entry name" value="HTH-type_TetR-like_transc_reg"/>
</dbReference>
<evidence type="ECO:0000256" key="4">
    <source>
        <dbReference type="PROSITE-ProRule" id="PRU00335"/>
    </source>
</evidence>
<dbReference type="PRINTS" id="PR00455">
    <property type="entry name" value="HTHTETR"/>
</dbReference>
<dbReference type="PROSITE" id="PS50977">
    <property type="entry name" value="HTH_TETR_2"/>
    <property type="match status" value="1"/>
</dbReference>
<dbReference type="InterPro" id="IPR036271">
    <property type="entry name" value="Tet_transcr_reg_TetR-rel_C_sf"/>
</dbReference>
<dbReference type="Pfam" id="PF00440">
    <property type="entry name" value="TetR_N"/>
    <property type="match status" value="1"/>
</dbReference>
<keyword evidence="1" id="KW-0805">Transcription regulation</keyword>
<feature type="DNA-binding region" description="H-T-H motif" evidence="4">
    <location>
        <begin position="32"/>
        <end position="51"/>
    </location>
</feature>
<gene>
    <name evidence="6" type="ORF">ACFSYJ_07000</name>
</gene>
<dbReference type="Proteomes" id="UP001597419">
    <property type="component" value="Unassembled WGS sequence"/>
</dbReference>
<name>A0ABW5GD33_9PSEU</name>
<comment type="caution">
    <text evidence="6">The sequence shown here is derived from an EMBL/GenBank/DDBJ whole genome shotgun (WGS) entry which is preliminary data.</text>
</comment>
<keyword evidence="3" id="KW-0804">Transcription</keyword>
<protein>
    <submittedName>
        <fullName evidence="6">TetR/AcrR family transcriptional regulator</fullName>
    </submittedName>
</protein>
<evidence type="ECO:0000256" key="3">
    <source>
        <dbReference type="ARBA" id="ARBA00023163"/>
    </source>
</evidence>
<dbReference type="Gene3D" id="1.10.10.60">
    <property type="entry name" value="Homeodomain-like"/>
    <property type="match status" value="1"/>
</dbReference>
<keyword evidence="2 4" id="KW-0238">DNA-binding</keyword>
<reference evidence="7" key="1">
    <citation type="journal article" date="2019" name="Int. J. Syst. Evol. Microbiol.">
        <title>The Global Catalogue of Microorganisms (GCM) 10K type strain sequencing project: providing services to taxonomists for standard genome sequencing and annotation.</title>
        <authorList>
            <consortium name="The Broad Institute Genomics Platform"/>
            <consortium name="The Broad Institute Genome Sequencing Center for Infectious Disease"/>
            <person name="Wu L."/>
            <person name="Ma J."/>
        </authorList>
    </citation>
    <scope>NUCLEOTIDE SEQUENCE [LARGE SCALE GENOMIC DNA]</scope>
    <source>
        <strain evidence="7">CGMCC 4.7643</strain>
    </source>
</reference>
<keyword evidence="7" id="KW-1185">Reference proteome</keyword>
<evidence type="ECO:0000256" key="1">
    <source>
        <dbReference type="ARBA" id="ARBA00023015"/>
    </source>
</evidence>
<sequence length="199" mass="22129">MSGPTFTELARRRQFVDCAIDVIAEQGFAAASLAKIAARAGTSKGVISYHFSGKDELLEQIVLDVFTDTAEFIGPRLAAATTATEKLTVFLETSLEYMRLHRAQLLALRQIFPNRRDANGDQRYDNEHGEPRERAIEELLREGQRTGEFRDFDPAVMTVTIRSAIDGALNQWAHSPDLDLTAYAGELVTLFIHATRGES</sequence>
<evidence type="ECO:0000313" key="7">
    <source>
        <dbReference type="Proteomes" id="UP001597419"/>
    </source>
</evidence>
<feature type="domain" description="HTH tetR-type" evidence="5">
    <location>
        <begin position="9"/>
        <end position="69"/>
    </location>
</feature>
<accession>A0ABW5GD33</accession>
<evidence type="ECO:0000259" key="5">
    <source>
        <dbReference type="PROSITE" id="PS50977"/>
    </source>
</evidence>
<organism evidence="6 7">
    <name type="scientific">Amycolatopsis samaneae</name>
    <dbReference type="NCBI Taxonomy" id="664691"/>
    <lineage>
        <taxon>Bacteria</taxon>
        <taxon>Bacillati</taxon>
        <taxon>Actinomycetota</taxon>
        <taxon>Actinomycetes</taxon>
        <taxon>Pseudonocardiales</taxon>
        <taxon>Pseudonocardiaceae</taxon>
        <taxon>Amycolatopsis</taxon>
    </lineage>
</organism>
<dbReference type="EMBL" id="JBHUKU010000003">
    <property type="protein sequence ID" value="MFD2458337.1"/>
    <property type="molecule type" value="Genomic_DNA"/>
</dbReference>
<evidence type="ECO:0000313" key="6">
    <source>
        <dbReference type="EMBL" id="MFD2458337.1"/>
    </source>
</evidence>
<dbReference type="PANTHER" id="PTHR30055">
    <property type="entry name" value="HTH-TYPE TRANSCRIPTIONAL REGULATOR RUTR"/>
    <property type="match status" value="1"/>
</dbReference>
<proteinExistence type="predicted"/>
<dbReference type="InterPro" id="IPR001647">
    <property type="entry name" value="HTH_TetR"/>
</dbReference>
<dbReference type="RefSeq" id="WP_345394897.1">
    <property type="nucleotide sequence ID" value="NZ_BAABHG010000007.1"/>
</dbReference>